<dbReference type="AlphaFoldDB" id="A0A6I2M634"/>
<protein>
    <submittedName>
        <fullName evidence="3">CPBP family intramembrane metalloprotease</fullName>
    </submittedName>
</protein>
<dbReference type="EMBL" id="WKKF01000001">
    <property type="protein sequence ID" value="MRX52832.1"/>
    <property type="molecule type" value="Genomic_DNA"/>
</dbReference>
<dbReference type="GO" id="GO:0006508">
    <property type="term" value="P:proteolysis"/>
    <property type="evidence" value="ECO:0007669"/>
    <property type="project" value="UniProtKB-KW"/>
</dbReference>
<evidence type="ECO:0000313" key="3">
    <source>
        <dbReference type="EMBL" id="MRX52832.1"/>
    </source>
</evidence>
<dbReference type="GO" id="GO:0008237">
    <property type="term" value="F:metallopeptidase activity"/>
    <property type="evidence" value="ECO:0007669"/>
    <property type="project" value="UniProtKB-KW"/>
</dbReference>
<dbReference type="GO" id="GO:0080120">
    <property type="term" value="P:CAAX-box protein maturation"/>
    <property type="evidence" value="ECO:0007669"/>
    <property type="project" value="UniProtKB-ARBA"/>
</dbReference>
<keyword evidence="4" id="KW-1185">Reference proteome</keyword>
<dbReference type="GO" id="GO:0004175">
    <property type="term" value="F:endopeptidase activity"/>
    <property type="evidence" value="ECO:0007669"/>
    <property type="project" value="UniProtKB-ARBA"/>
</dbReference>
<sequence>MPVYILLLIGPTIMIALGLHAMNSVPLTFILFYGWLLLFSASSIRQSLQSDKNKAFSNKGDLTGFATGILFLILIFGTVSAFSDSFFDAGKLQQQLIDWNFTGGHLIWLILILLIVNPLLEEYYWREFMYAKLMQKLSVLNTILITSFFYSLYHLLSFNFLFNWPINLLAVIPVFLAGMIWGYFRHRFRSLVPAILCHMLSDLGIMLIYFKFLYV</sequence>
<keyword evidence="3" id="KW-0645">Protease</keyword>
<feature type="transmembrane region" description="Helical" evidence="1">
    <location>
        <begin position="103"/>
        <end position="125"/>
    </location>
</feature>
<gene>
    <name evidence="3" type="ORF">GJU41_02505</name>
</gene>
<comment type="caution">
    <text evidence="3">The sequence shown here is derived from an EMBL/GenBank/DDBJ whole genome shotgun (WGS) entry which is preliminary data.</text>
</comment>
<feature type="transmembrane region" description="Helical" evidence="1">
    <location>
        <begin position="191"/>
        <end position="210"/>
    </location>
</feature>
<feature type="transmembrane region" description="Helical" evidence="1">
    <location>
        <begin position="62"/>
        <end position="83"/>
    </location>
</feature>
<feature type="transmembrane region" description="Helical" evidence="1">
    <location>
        <begin position="162"/>
        <end position="184"/>
    </location>
</feature>
<organism evidence="3 4">
    <name type="scientific">Metabacillus idriensis</name>
    <dbReference type="NCBI Taxonomy" id="324768"/>
    <lineage>
        <taxon>Bacteria</taxon>
        <taxon>Bacillati</taxon>
        <taxon>Bacillota</taxon>
        <taxon>Bacilli</taxon>
        <taxon>Bacillales</taxon>
        <taxon>Bacillaceae</taxon>
        <taxon>Metabacillus</taxon>
    </lineage>
</organism>
<keyword evidence="1" id="KW-1133">Transmembrane helix</keyword>
<name>A0A6I2M634_9BACI</name>
<dbReference type="RefSeq" id="WP_083328081.1">
    <property type="nucleotide sequence ID" value="NZ_CAJGAA010000001.1"/>
</dbReference>
<feature type="transmembrane region" description="Helical" evidence="1">
    <location>
        <begin position="137"/>
        <end position="156"/>
    </location>
</feature>
<dbReference type="Proteomes" id="UP000441585">
    <property type="component" value="Unassembled WGS sequence"/>
</dbReference>
<evidence type="ECO:0000313" key="4">
    <source>
        <dbReference type="Proteomes" id="UP000441585"/>
    </source>
</evidence>
<feature type="domain" description="CAAX prenyl protease 2/Lysostaphin resistance protein A-like" evidence="2">
    <location>
        <begin position="105"/>
        <end position="203"/>
    </location>
</feature>
<accession>A0A6I2M634</accession>
<evidence type="ECO:0000259" key="2">
    <source>
        <dbReference type="Pfam" id="PF02517"/>
    </source>
</evidence>
<keyword evidence="3" id="KW-0378">Hydrolase</keyword>
<dbReference type="Pfam" id="PF02517">
    <property type="entry name" value="Rce1-like"/>
    <property type="match status" value="1"/>
</dbReference>
<feature type="transmembrane region" description="Helical" evidence="1">
    <location>
        <begin position="12"/>
        <end position="41"/>
    </location>
</feature>
<evidence type="ECO:0000256" key="1">
    <source>
        <dbReference type="SAM" id="Phobius"/>
    </source>
</evidence>
<reference evidence="3 4" key="1">
    <citation type="submission" date="2019-11" db="EMBL/GenBank/DDBJ databases">
        <title>Bacillus idriensis genome.</title>
        <authorList>
            <person name="Konopka E.N."/>
            <person name="Newman J.D."/>
        </authorList>
    </citation>
    <scope>NUCLEOTIDE SEQUENCE [LARGE SCALE GENOMIC DNA]</scope>
    <source>
        <strain evidence="3 4">DSM 19097</strain>
    </source>
</reference>
<keyword evidence="1" id="KW-0472">Membrane</keyword>
<proteinExistence type="predicted"/>
<keyword evidence="1" id="KW-0812">Transmembrane</keyword>
<keyword evidence="3" id="KW-0482">Metalloprotease</keyword>
<dbReference type="InterPro" id="IPR003675">
    <property type="entry name" value="Rce1/LyrA-like_dom"/>
</dbReference>